<comment type="subcellular location">
    <subcellularLocation>
        <location evidence="2">Cell inner membrane</location>
    </subcellularLocation>
</comment>
<dbReference type="EC" id="2.7.7.65" evidence="3"/>
<evidence type="ECO:0000256" key="3">
    <source>
        <dbReference type="ARBA" id="ARBA00012528"/>
    </source>
</evidence>
<dbReference type="Pfam" id="PF00990">
    <property type="entry name" value="GGDEF"/>
    <property type="match status" value="1"/>
</dbReference>
<keyword evidence="5" id="KW-0812">Transmembrane</keyword>
<dbReference type="PANTHER" id="PTHR45138:SF9">
    <property type="entry name" value="DIGUANYLATE CYCLASE DGCM-RELATED"/>
    <property type="match status" value="1"/>
</dbReference>
<evidence type="ECO:0000256" key="4">
    <source>
        <dbReference type="ARBA" id="ARBA00034247"/>
    </source>
</evidence>
<organism evidence="7 8">
    <name type="scientific">Pseudomonas oryzihabitans</name>
    <dbReference type="NCBI Taxonomy" id="47885"/>
    <lineage>
        <taxon>Bacteria</taxon>
        <taxon>Pseudomonadati</taxon>
        <taxon>Pseudomonadota</taxon>
        <taxon>Gammaproteobacteria</taxon>
        <taxon>Pseudomonadales</taxon>
        <taxon>Pseudomonadaceae</taxon>
        <taxon>Pseudomonas</taxon>
    </lineage>
</organism>
<dbReference type="Gene3D" id="3.30.70.270">
    <property type="match status" value="1"/>
</dbReference>
<dbReference type="NCBIfam" id="TIGR00254">
    <property type="entry name" value="GGDEF"/>
    <property type="match status" value="1"/>
</dbReference>
<sequence length="515" mass="57489">MPDFYDRNAASADQTPTQTWVSAMVVFATTFLVLIYMCGQIKERSKLVTITNFHMLADERISRVKNRFQSEARRIEGAKRFIENSDITTQAEFKGFITPFLYPGGAYLFVRDLNEHSYKTAGLTSEGPSDSGFDYRAYSKAKRGETPRQGSNSRLMILYSASQQPDMRSGVSIDTVDPTLPHFFEKAKNSSQPVVSAPIKLSNGKFGIFFIIAVGCKNAVCPKDAVFVAAMVPIAELMEAGLPASSTGQMAINLYFVGPDDKSISIYTNDVQETQQADFTQARSLLPDDPRYGMTLSASDSFVLAQGEDFKISYFIALSIIVSGLLAMMFFVLANQNRKTAYLVLKRTHEMDLMARTDSLTGAYNRRHFIEEMRHHTESIHPIFIKHGLIALDIDKFKSINDSFGHNKGDEVLSALVRVASENLRMKDVFCRNGGEEFFIICPDTDAAGCFILAEKLRQRVESHAFPIGRQVTASFGITEFSYGETITSITERADRALYRAKVAGRNRIEIEESA</sequence>
<comment type="caution">
    <text evidence="7">The sequence shown here is derived from an EMBL/GenBank/DDBJ whole genome shotgun (WGS) entry which is preliminary data.</text>
</comment>
<dbReference type="AlphaFoldDB" id="A0AAJ2BMJ3"/>
<dbReference type="InterPro" id="IPR043128">
    <property type="entry name" value="Rev_trsase/Diguanyl_cyclase"/>
</dbReference>
<feature type="transmembrane region" description="Helical" evidence="5">
    <location>
        <begin position="312"/>
        <end position="334"/>
    </location>
</feature>
<evidence type="ECO:0000259" key="6">
    <source>
        <dbReference type="PROSITE" id="PS50887"/>
    </source>
</evidence>
<comment type="cofactor">
    <cofactor evidence="1">
        <name>Mg(2+)</name>
        <dbReference type="ChEBI" id="CHEBI:18420"/>
    </cofactor>
</comment>
<dbReference type="EMBL" id="JAVJAF010000001">
    <property type="protein sequence ID" value="MDR6236793.1"/>
    <property type="molecule type" value="Genomic_DNA"/>
</dbReference>
<comment type="catalytic activity">
    <reaction evidence="4">
        <text>2 GTP = 3',3'-c-di-GMP + 2 diphosphate</text>
        <dbReference type="Rhea" id="RHEA:24898"/>
        <dbReference type="ChEBI" id="CHEBI:33019"/>
        <dbReference type="ChEBI" id="CHEBI:37565"/>
        <dbReference type="ChEBI" id="CHEBI:58805"/>
        <dbReference type="EC" id="2.7.7.65"/>
    </reaction>
</comment>
<accession>A0AAJ2BMJ3</accession>
<evidence type="ECO:0000256" key="2">
    <source>
        <dbReference type="ARBA" id="ARBA00004533"/>
    </source>
</evidence>
<dbReference type="FunFam" id="3.30.70.270:FF:000001">
    <property type="entry name" value="Diguanylate cyclase domain protein"/>
    <property type="match status" value="1"/>
</dbReference>
<evidence type="ECO:0000256" key="1">
    <source>
        <dbReference type="ARBA" id="ARBA00001946"/>
    </source>
</evidence>
<dbReference type="PANTHER" id="PTHR45138">
    <property type="entry name" value="REGULATORY COMPONENTS OF SENSORY TRANSDUCTION SYSTEM"/>
    <property type="match status" value="1"/>
</dbReference>
<dbReference type="InterPro" id="IPR029787">
    <property type="entry name" value="Nucleotide_cyclase"/>
</dbReference>
<feature type="domain" description="GGDEF" evidence="6">
    <location>
        <begin position="385"/>
        <end position="514"/>
    </location>
</feature>
<proteinExistence type="predicted"/>
<dbReference type="GO" id="GO:1902201">
    <property type="term" value="P:negative regulation of bacterial-type flagellum-dependent cell motility"/>
    <property type="evidence" value="ECO:0007669"/>
    <property type="project" value="TreeGrafter"/>
</dbReference>
<dbReference type="SUPFAM" id="SSF55073">
    <property type="entry name" value="Nucleotide cyclase"/>
    <property type="match status" value="1"/>
</dbReference>
<name>A0AAJ2BMJ3_9PSED</name>
<dbReference type="GO" id="GO:0043709">
    <property type="term" value="P:cell adhesion involved in single-species biofilm formation"/>
    <property type="evidence" value="ECO:0007669"/>
    <property type="project" value="TreeGrafter"/>
</dbReference>
<evidence type="ECO:0000313" key="7">
    <source>
        <dbReference type="EMBL" id="MDR6236793.1"/>
    </source>
</evidence>
<dbReference type="GO" id="GO:0005886">
    <property type="term" value="C:plasma membrane"/>
    <property type="evidence" value="ECO:0007669"/>
    <property type="project" value="UniProtKB-SubCell"/>
</dbReference>
<protein>
    <recommendedName>
        <fullName evidence="3">diguanylate cyclase</fullName>
        <ecNumber evidence="3">2.7.7.65</ecNumber>
    </recommendedName>
</protein>
<dbReference type="PROSITE" id="PS50887">
    <property type="entry name" value="GGDEF"/>
    <property type="match status" value="1"/>
</dbReference>
<dbReference type="GO" id="GO:0052621">
    <property type="term" value="F:diguanylate cyclase activity"/>
    <property type="evidence" value="ECO:0007669"/>
    <property type="project" value="UniProtKB-EC"/>
</dbReference>
<dbReference type="RefSeq" id="WP_309761803.1">
    <property type="nucleotide sequence ID" value="NZ_JAVJAF010000001.1"/>
</dbReference>
<dbReference type="InterPro" id="IPR050469">
    <property type="entry name" value="Diguanylate_Cyclase"/>
</dbReference>
<dbReference type="Proteomes" id="UP001268036">
    <property type="component" value="Unassembled WGS sequence"/>
</dbReference>
<evidence type="ECO:0000256" key="5">
    <source>
        <dbReference type="SAM" id="Phobius"/>
    </source>
</evidence>
<reference evidence="7" key="1">
    <citation type="submission" date="2023-08" db="EMBL/GenBank/DDBJ databases">
        <title>Functional and genomic diversity of the sorghum phyllosphere microbiome.</title>
        <authorList>
            <person name="Shade A."/>
        </authorList>
    </citation>
    <scope>NUCLEOTIDE SEQUENCE</scope>
    <source>
        <strain evidence="7">SORGH_AS_0201</strain>
    </source>
</reference>
<dbReference type="SMART" id="SM00267">
    <property type="entry name" value="GGDEF"/>
    <property type="match status" value="1"/>
</dbReference>
<keyword evidence="5" id="KW-0472">Membrane</keyword>
<feature type="transmembrane region" description="Helical" evidence="5">
    <location>
        <begin position="20"/>
        <end position="39"/>
    </location>
</feature>
<keyword evidence="5" id="KW-1133">Transmembrane helix</keyword>
<gene>
    <name evidence="7" type="ORF">QE440_004534</name>
</gene>
<dbReference type="InterPro" id="IPR000160">
    <property type="entry name" value="GGDEF_dom"/>
</dbReference>
<evidence type="ECO:0000313" key="8">
    <source>
        <dbReference type="Proteomes" id="UP001268036"/>
    </source>
</evidence>
<dbReference type="CDD" id="cd01949">
    <property type="entry name" value="GGDEF"/>
    <property type="match status" value="1"/>
</dbReference>